<keyword evidence="13" id="KW-0675">Receptor</keyword>
<dbReference type="Gene3D" id="1.10.510.10">
    <property type="entry name" value="Transferase(Phosphotransferase) domain 1"/>
    <property type="match status" value="1"/>
</dbReference>
<dbReference type="GO" id="GO:0071363">
    <property type="term" value="P:cellular response to growth factor stimulus"/>
    <property type="evidence" value="ECO:0007669"/>
    <property type="project" value="TreeGrafter"/>
</dbReference>
<dbReference type="InterPro" id="IPR000472">
    <property type="entry name" value="Activin_recp"/>
</dbReference>
<evidence type="ECO:0000256" key="10">
    <source>
        <dbReference type="ARBA" id="ARBA00022840"/>
    </source>
</evidence>
<dbReference type="CDD" id="cd23600">
    <property type="entry name" value="TFP_LU_ECD_Sax"/>
    <property type="match status" value="1"/>
</dbReference>
<evidence type="ECO:0000256" key="17">
    <source>
        <dbReference type="SAM" id="SignalP"/>
    </source>
</evidence>
<evidence type="ECO:0000256" key="16">
    <source>
        <dbReference type="SAM" id="Phobius"/>
    </source>
</evidence>
<dbReference type="InterPro" id="IPR045860">
    <property type="entry name" value="Snake_toxin-like_sf"/>
</dbReference>
<comment type="subcellular location">
    <subcellularLocation>
        <location evidence="1">Membrane</location>
        <topology evidence="1">Single-pass type I membrane protein</topology>
    </subcellularLocation>
</comment>
<evidence type="ECO:0000256" key="15">
    <source>
        <dbReference type="SAM" id="MobiDB-lite"/>
    </source>
</evidence>
<dbReference type="Gene3D" id="2.10.60.10">
    <property type="entry name" value="CD59"/>
    <property type="match status" value="1"/>
</dbReference>
<evidence type="ECO:0000256" key="5">
    <source>
        <dbReference type="ARBA" id="ARBA00022679"/>
    </source>
</evidence>
<dbReference type="GO" id="GO:0005524">
    <property type="term" value="F:ATP binding"/>
    <property type="evidence" value="ECO:0007669"/>
    <property type="project" value="UniProtKB-UniRule"/>
</dbReference>
<feature type="domain" description="Protein kinase" evidence="18">
    <location>
        <begin position="283"/>
        <end position="577"/>
    </location>
</feature>
<dbReference type="FunFam" id="1.10.510.10:FF:000304">
    <property type="entry name" value="Receptor protein serine/threonine kinase"/>
    <property type="match status" value="1"/>
</dbReference>
<evidence type="ECO:0000256" key="14">
    <source>
        <dbReference type="PROSITE-ProRule" id="PRU10141"/>
    </source>
</evidence>
<name>A0A553N7B6_TIGCA</name>
<keyword evidence="6 16" id="KW-0812">Transmembrane</keyword>
<dbReference type="PANTHER" id="PTHR23255:SF72">
    <property type="entry name" value="RECEPTOR PROTEIN SERINE_THREONINE KINASE"/>
    <property type="match status" value="1"/>
</dbReference>
<dbReference type="OrthoDB" id="69842at2759"/>
<evidence type="ECO:0000256" key="4">
    <source>
        <dbReference type="ARBA" id="ARBA00022527"/>
    </source>
</evidence>
<feature type="transmembrane region" description="Helical" evidence="16">
    <location>
        <begin position="189"/>
        <end position="212"/>
    </location>
</feature>
<protein>
    <recommendedName>
        <fullName evidence="3">receptor protein serine/threonine kinase</fullName>
        <ecNumber evidence="3">2.7.11.30</ecNumber>
    </recommendedName>
</protein>
<dbReference type="InterPro" id="IPR003605">
    <property type="entry name" value="GS_dom"/>
</dbReference>
<dbReference type="PROSITE" id="PS00108">
    <property type="entry name" value="PROTEIN_KINASE_ST"/>
    <property type="match status" value="1"/>
</dbReference>
<gene>
    <name evidence="20" type="ORF">TCAL_16255</name>
</gene>
<dbReference type="Pfam" id="PF01064">
    <property type="entry name" value="Activin_recp"/>
    <property type="match status" value="1"/>
</dbReference>
<comment type="caution">
    <text evidence="20">The sequence shown here is derived from an EMBL/GenBank/DDBJ whole genome shotgun (WGS) entry which is preliminary data.</text>
</comment>
<proteinExistence type="inferred from homology"/>
<dbReference type="OMA" id="WHSDPTL"/>
<dbReference type="Gene3D" id="3.30.200.20">
    <property type="entry name" value="Phosphorylase Kinase, domain 1"/>
    <property type="match status" value="1"/>
</dbReference>
<feature type="signal peptide" evidence="17">
    <location>
        <begin position="1"/>
        <end position="25"/>
    </location>
</feature>
<keyword evidence="4" id="KW-0723">Serine/threonine-protein kinase</keyword>
<feature type="chain" id="PRO_5021781124" description="receptor protein serine/threonine kinase" evidence="17">
    <location>
        <begin position="26"/>
        <end position="599"/>
    </location>
</feature>
<evidence type="ECO:0000256" key="7">
    <source>
        <dbReference type="ARBA" id="ARBA00022729"/>
    </source>
</evidence>
<accession>A0A553N7B6</accession>
<dbReference type="InterPro" id="IPR008271">
    <property type="entry name" value="Ser/Thr_kinase_AS"/>
</dbReference>
<organism evidence="20 21">
    <name type="scientific">Tigriopus californicus</name>
    <name type="common">Marine copepod</name>
    <dbReference type="NCBI Taxonomy" id="6832"/>
    <lineage>
        <taxon>Eukaryota</taxon>
        <taxon>Metazoa</taxon>
        <taxon>Ecdysozoa</taxon>
        <taxon>Arthropoda</taxon>
        <taxon>Crustacea</taxon>
        <taxon>Multicrustacea</taxon>
        <taxon>Hexanauplia</taxon>
        <taxon>Copepoda</taxon>
        <taxon>Harpacticoida</taxon>
        <taxon>Harpacticidae</taxon>
        <taxon>Tigriopus</taxon>
    </lineage>
</organism>
<dbReference type="InterPro" id="IPR000333">
    <property type="entry name" value="TGFB_receptor"/>
</dbReference>
<evidence type="ECO:0000256" key="2">
    <source>
        <dbReference type="ARBA" id="ARBA00009605"/>
    </source>
</evidence>
<sequence length="599" mass="67333">MSNMCLKFRLGLSLIILIGFSSVWCRSDGLNPQPHSLAKLSNQFLLEGDEADRQAEAERDRLHDLKYKGRGKLTCQSCQSPHCEDDTPFGTCSNALRCFTSNVRDSNGQIHRSRGCTRDLADTAFHCSVAAYDGRKVHEKTSNSAQYAVTCCKVDLCNNGTDWPRLPPVPILETDLVQVSEDDGHLNRIVVILLVIFVPFLIFGALAWLAFCEIRRRHRKRMAELNQMDMYGGTHEGDELVALRARPVGDSTLREFRDGDGSLTSGSGSGLPFLVQRTLAKQIQLGGCIGKGRYGEVWQGTWNGDSVAVKIFFSRHESSWKRETDIYSTILLRHENILGYIGSDFTSHNSCTQIWLVTHFHPHGSLYDYLNKPVVLGPREAHKMILSALNGIVHLHTEIHGTQGKPGIAHRDIKSKNILVKYDGSCMIADFGLAVTHKEATDELNIPENSRVGTKRYMSPEILDLSINEKKTFEAFRQSDVYSFALVIWEVLRRTDLNLSEADSYALPYHQDVGPDPSFDEMRKVVCLDQRRPLVNERWSSDPITHGIARMMQECWYEDPNARPSSLRLKKSIAALLKPLNAPSNEQPSPFKAFTPSIS</sequence>
<feature type="binding site" evidence="14">
    <location>
        <position position="310"/>
    </location>
    <ligand>
        <name>ATP</name>
        <dbReference type="ChEBI" id="CHEBI:30616"/>
    </ligand>
</feature>
<dbReference type="Pfam" id="PF00069">
    <property type="entry name" value="Pkinase"/>
    <property type="match status" value="1"/>
</dbReference>
<keyword evidence="12 16" id="KW-0472">Membrane</keyword>
<evidence type="ECO:0000313" key="21">
    <source>
        <dbReference type="Proteomes" id="UP000318571"/>
    </source>
</evidence>
<dbReference type="InterPro" id="IPR017441">
    <property type="entry name" value="Protein_kinase_ATP_BS"/>
</dbReference>
<evidence type="ECO:0000256" key="12">
    <source>
        <dbReference type="ARBA" id="ARBA00023136"/>
    </source>
</evidence>
<dbReference type="FunFam" id="3.30.200.20:FF:000064">
    <property type="entry name" value="Receptor protein serine/threonine kinase"/>
    <property type="match status" value="1"/>
</dbReference>
<dbReference type="PROSITE" id="PS50011">
    <property type="entry name" value="PROTEIN_KINASE_DOM"/>
    <property type="match status" value="1"/>
</dbReference>
<dbReference type="GO" id="GO:0070724">
    <property type="term" value="C:BMP receptor complex"/>
    <property type="evidence" value="ECO:0007669"/>
    <property type="project" value="TreeGrafter"/>
</dbReference>
<keyword evidence="5" id="KW-0808">Transferase</keyword>
<evidence type="ECO:0000313" key="20">
    <source>
        <dbReference type="EMBL" id="TRY61300.1"/>
    </source>
</evidence>
<dbReference type="PROSITE" id="PS00107">
    <property type="entry name" value="PROTEIN_KINASE_ATP"/>
    <property type="match status" value="1"/>
</dbReference>
<dbReference type="SUPFAM" id="SSF56112">
    <property type="entry name" value="Protein kinase-like (PK-like)"/>
    <property type="match status" value="1"/>
</dbReference>
<feature type="domain" description="GS" evidence="19">
    <location>
        <begin position="251"/>
        <end position="282"/>
    </location>
</feature>
<dbReference type="SMART" id="SM00220">
    <property type="entry name" value="S_TKc"/>
    <property type="match status" value="1"/>
</dbReference>
<evidence type="ECO:0000256" key="13">
    <source>
        <dbReference type="ARBA" id="ARBA00023170"/>
    </source>
</evidence>
<evidence type="ECO:0000259" key="19">
    <source>
        <dbReference type="PROSITE" id="PS51256"/>
    </source>
</evidence>
<dbReference type="PANTHER" id="PTHR23255">
    <property type="entry name" value="TRANSFORMING GROWTH FACTOR-BETA RECEPTOR TYPE I AND II"/>
    <property type="match status" value="1"/>
</dbReference>
<dbReference type="SMART" id="SM00467">
    <property type="entry name" value="GS"/>
    <property type="match status" value="1"/>
</dbReference>
<dbReference type="PROSITE" id="PS51256">
    <property type="entry name" value="GS"/>
    <property type="match status" value="1"/>
</dbReference>
<dbReference type="EC" id="2.7.11.30" evidence="3"/>
<dbReference type="AlphaFoldDB" id="A0A553N7B6"/>
<evidence type="ECO:0000256" key="8">
    <source>
        <dbReference type="ARBA" id="ARBA00022741"/>
    </source>
</evidence>
<dbReference type="EMBL" id="VCGU01000459">
    <property type="protein sequence ID" value="TRY61300.1"/>
    <property type="molecule type" value="Genomic_DNA"/>
</dbReference>
<keyword evidence="8 14" id="KW-0547">Nucleotide-binding</keyword>
<evidence type="ECO:0000256" key="11">
    <source>
        <dbReference type="ARBA" id="ARBA00022989"/>
    </source>
</evidence>
<dbReference type="InterPro" id="IPR011009">
    <property type="entry name" value="Kinase-like_dom_sf"/>
</dbReference>
<dbReference type="Pfam" id="PF08515">
    <property type="entry name" value="TGF_beta_GS"/>
    <property type="match status" value="1"/>
</dbReference>
<reference evidence="20 21" key="1">
    <citation type="journal article" date="2018" name="Nat. Ecol. Evol.">
        <title>Genomic signatures of mitonuclear coevolution across populations of Tigriopus californicus.</title>
        <authorList>
            <person name="Barreto F.S."/>
            <person name="Watson E.T."/>
            <person name="Lima T.G."/>
            <person name="Willett C.S."/>
            <person name="Edmands S."/>
            <person name="Li W."/>
            <person name="Burton R.S."/>
        </authorList>
    </citation>
    <scope>NUCLEOTIDE SEQUENCE [LARGE SCALE GENOMIC DNA]</scope>
    <source>
        <strain evidence="20 21">San Diego</strain>
    </source>
</reference>
<evidence type="ECO:0000256" key="6">
    <source>
        <dbReference type="ARBA" id="ARBA00022692"/>
    </source>
</evidence>
<evidence type="ECO:0000256" key="3">
    <source>
        <dbReference type="ARBA" id="ARBA00012401"/>
    </source>
</evidence>
<dbReference type="GO" id="GO:0004675">
    <property type="term" value="F:transmembrane receptor protein serine/threonine kinase activity"/>
    <property type="evidence" value="ECO:0007669"/>
    <property type="project" value="UniProtKB-EC"/>
</dbReference>
<comment type="similarity">
    <text evidence="2">Belongs to the protein kinase superfamily. TKL Ser/Thr protein kinase family. TGFB receptor subfamily.</text>
</comment>
<evidence type="ECO:0000256" key="9">
    <source>
        <dbReference type="ARBA" id="ARBA00022777"/>
    </source>
</evidence>
<evidence type="ECO:0000256" key="1">
    <source>
        <dbReference type="ARBA" id="ARBA00004479"/>
    </source>
</evidence>
<dbReference type="STRING" id="6832.A0A553N7B6"/>
<keyword evidence="7 17" id="KW-0732">Signal</keyword>
<keyword evidence="10 14" id="KW-0067">ATP-binding</keyword>
<keyword evidence="21" id="KW-1185">Reference proteome</keyword>
<feature type="region of interest" description="Disordered" evidence="15">
    <location>
        <begin position="580"/>
        <end position="599"/>
    </location>
</feature>
<dbReference type="InterPro" id="IPR000719">
    <property type="entry name" value="Prot_kinase_dom"/>
</dbReference>
<dbReference type="Proteomes" id="UP000318571">
    <property type="component" value="Chromosome 8"/>
</dbReference>
<keyword evidence="11 16" id="KW-1133">Transmembrane helix</keyword>
<evidence type="ECO:0000259" key="18">
    <source>
        <dbReference type="PROSITE" id="PS50011"/>
    </source>
</evidence>
<dbReference type="SUPFAM" id="SSF57302">
    <property type="entry name" value="Snake toxin-like"/>
    <property type="match status" value="1"/>
</dbReference>
<keyword evidence="9" id="KW-0418">Kinase</keyword>